<name>L0A723_DEIPD</name>
<reference evidence="3" key="1">
    <citation type="submission" date="2012-03" db="EMBL/GenBank/DDBJ databases">
        <title>Complete sequence of plasmid 1 of Deinococcus peraridilitoris DSM 19664.</title>
        <authorList>
            <person name="Lucas S."/>
            <person name="Copeland A."/>
            <person name="Lapidus A."/>
            <person name="Glavina del Rio T."/>
            <person name="Dalin E."/>
            <person name="Tice H."/>
            <person name="Bruce D."/>
            <person name="Goodwin L."/>
            <person name="Pitluck S."/>
            <person name="Peters L."/>
            <person name="Mikhailova N."/>
            <person name="Lu M."/>
            <person name="Kyrpides N."/>
            <person name="Mavromatis K."/>
            <person name="Ivanova N."/>
            <person name="Brettin T."/>
            <person name="Detter J.C."/>
            <person name="Han C."/>
            <person name="Larimer F."/>
            <person name="Land M."/>
            <person name="Hauser L."/>
            <person name="Markowitz V."/>
            <person name="Cheng J.-F."/>
            <person name="Hugenholtz P."/>
            <person name="Woyke T."/>
            <person name="Wu D."/>
            <person name="Pukall R."/>
            <person name="Steenblock K."/>
            <person name="Brambilla E."/>
            <person name="Klenk H.-P."/>
            <person name="Eisen J.A."/>
        </authorList>
    </citation>
    <scope>NUCLEOTIDE SEQUENCE [LARGE SCALE GENOMIC DNA]</scope>
    <source>
        <strain evidence="3">DSM 19664 / LMG 22246 / CIP 109416 / KR-200</strain>
        <plasmid evidence="3">Plasmid pDEIPE01</plasmid>
    </source>
</reference>
<dbReference type="OrthoDB" id="68774at2"/>
<dbReference type="AlphaFoldDB" id="L0A723"/>
<keyword evidence="2" id="KW-0614">Plasmid</keyword>
<proteinExistence type="predicted"/>
<keyword evidence="3" id="KW-1185">Reference proteome</keyword>
<organism evidence="2 3">
    <name type="scientific">Deinococcus peraridilitoris (strain DSM 19664 / LMG 22246 / CIP 109416 / KR-200)</name>
    <dbReference type="NCBI Taxonomy" id="937777"/>
    <lineage>
        <taxon>Bacteria</taxon>
        <taxon>Thermotogati</taxon>
        <taxon>Deinococcota</taxon>
        <taxon>Deinococci</taxon>
        <taxon>Deinococcales</taxon>
        <taxon>Deinococcaceae</taxon>
        <taxon>Deinococcus</taxon>
    </lineage>
</organism>
<dbReference type="EMBL" id="CP003383">
    <property type="protein sequence ID" value="AFZ69606.1"/>
    <property type="molecule type" value="Genomic_DNA"/>
</dbReference>
<dbReference type="RefSeq" id="WP_015231507.1">
    <property type="nucleotide sequence ID" value="NC_019789.1"/>
</dbReference>
<geneLocation type="plasmid" evidence="2 3">
    <name>pDEIPE01</name>
</geneLocation>
<feature type="compositionally biased region" description="Basic residues" evidence="1">
    <location>
        <begin position="227"/>
        <end position="237"/>
    </location>
</feature>
<gene>
    <name evidence="2" type="ordered locus">Deipe_4254</name>
</gene>
<dbReference type="HOGENOM" id="CLU_065539_0_0_0"/>
<evidence type="ECO:0000313" key="2">
    <source>
        <dbReference type="EMBL" id="AFZ69606.1"/>
    </source>
</evidence>
<dbReference type="Proteomes" id="UP000010467">
    <property type="component" value="Plasmid pDEIPE01"/>
</dbReference>
<dbReference type="KEGG" id="dpd:Deipe_4254"/>
<evidence type="ECO:0000256" key="1">
    <source>
        <dbReference type="SAM" id="MobiDB-lite"/>
    </source>
</evidence>
<dbReference type="PATRIC" id="fig|937777.3.peg.4280"/>
<evidence type="ECO:0000313" key="3">
    <source>
        <dbReference type="Proteomes" id="UP000010467"/>
    </source>
</evidence>
<protein>
    <submittedName>
        <fullName evidence="2">Uncharacterized protein</fullName>
    </submittedName>
</protein>
<feature type="region of interest" description="Disordered" evidence="1">
    <location>
        <begin position="216"/>
        <end position="237"/>
    </location>
</feature>
<sequence>MWNSKIPPEQFVSAALHLTEGNSISATARLVGLHHDTVERIALVSGPHATAFHADRAKGLAVSALQADERYGFVGSKQSPCWEAIVIDPKTKSLVALSLGRRNEDLIHALLKEARNRVAQPQKLVLFTDGEASYKTLFPRIFGIPYRPPRKHLHGRPPAVRYRIPHSLAHTQVIKHREGRRVVEVEVRLAHGSQKRVDQELGTLGYSIANTSAVERQNGTARQMTPHMRRKGAAGPD</sequence>
<accession>L0A723</accession>